<dbReference type="InterPro" id="IPR029062">
    <property type="entry name" value="Class_I_gatase-like"/>
</dbReference>
<keyword evidence="3 7" id="KW-0663">Pyridoxal phosphate</keyword>
<feature type="binding site" evidence="7">
    <location>
        <begin position="64"/>
        <end position="66"/>
    </location>
    <ligand>
        <name>L-glutamine</name>
        <dbReference type="ChEBI" id="CHEBI:58359"/>
    </ligand>
</feature>
<evidence type="ECO:0000313" key="8">
    <source>
        <dbReference type="EMBL" id="UQN28746.1"/>
    </source>
</evidence>
<dbReference type="PROSITE" id="PS51273">
    <property type="entry name" value="GATASE_TYPE_1"/>
    <property type="match status" value="1"/>
</dbReference>
<evidence type="ECO:0000256" key="4">
    <source>
        <dbReference type="ARBA" id="ARBA00022962"/>
    </source>
</evidence>
<keyword evidence="9" id="KW-1185">Reference proteome</keyword>
<feature type="active site" description="Nucleophile" evidence="7">
    <location>
        <position position="96"/>
    </location>
</feature>
<dbReference type="Pfam" id="PF01174">
    <property type="entry name" value="SNO"/>
    <property type="match status" value="1"/>
</dbReference>
<dbReference type="GO" id="GO:0036381">
    <property type="term" value="F:pyridoxal 5'-phosphate synthase (glutamine hydrolysing) activity"/>
    <property type="evidence" value="ECO:0007669"/>
    <property type="project" value="UniProtKB-EC"/>
</dbReference>
<proteinExistence type="inferred from homology"/>
<evidence type="ECO:0000256" key="1">
    <source>
        <dbReference type="ARBA" id="ARBA00008345"/>
    </source>
</evidence>
<dbReference type="PROSITE" id="PS01236">
    <property type="entry name" value="PDXT_SNO_1"/>
    <property type="match status" value="1"/>
</dbReference>
<keyword evidence="2 7" id="KW-0378">Hydrolase</keyword>
<dbReference type="Proteomes" id="UP001055868">
    <property type="component" value="Chromosome"/>
</dbReference>
<comment type="similarity">
    <text evidence="1 7">Belongs to the glutaminase PdxT/SNO family.</text>
</comment>
<dbReference type="PIRSF" id="PIRSF005639">
    <property type="entry name" value="Glut_amidoT_SNO"/>
    <property type="match status" value="1"/>
</dbReference>
<dbReference type="PANTHER" id="PTHR31559">
    <property type="entry name" value="PYRIDOXAL 5'-PHOSPHATE SYNTHASE SUBUNIT SNO"/>
    <property type="match status" value="1"/>
</dbReference>
<dbReference type="NCBIfam" id="TIGR03800">
    <property type="entry name" value="PLP_synth_Pdx2"/>
    <property type="match status" value="1"/>
</dbReference>
<reference evidence="8" key="1">
    <citation type="submission" date="2022-05" db="EMBL/GenBank/DDBJ databases">
        <title>Genomic analysis of Brachybacterium sp. CBA3104.</title>
        <authorList>
            <person name="Roh S.W."/>
            <person name="Kim Y.B."/>
            <person name="Kim Y."/>
        </authorList>
    </citation>
    <scope>NUCLEOTIDE SEQUENCE</scope>
    <source>
        <strain evidence="8">CBA3104</strain>
    </source>
</reference>
<dbReference type="SUPFAM" id="SSF52317">
    <property type="entry name" value="Class I glutamine amidotransferase-like"/>
    <property type="match status" value="1"/>
</dbReference>
<gene>
    <name evidence="7 8" type="primary">pdxT</name>
    <name evidence="8" type="ORF">M4486_14095</name>
</gene>
<dbReference type="GO" id="GO:0004359">
    <property type="term" value="F:glutaminase activity"/>
    <property type="evidence" value="ECO:0007669"/>
    <property type="project" value="UniProtKB-EC"/>
</dbReference>
<keyword evidence="5 7" id="KW-0456">Lyase</keyword>
<sequence>MVSSEAANGARGESPLPELRVGVLALQGDVREHEAMLRGLGAHVVRVRRPTDLERLDALVLPGGESSVIDRLSRLTGLRGLLRERVRDGLPVLGTCAGLILLADRILDAAPGQETFGGLDVLVRRNAFGTQTDSFETALVTPAIDGPPVRSAFIRAPLVEEVGGGTAGRDAAVEVLASLPDGRVVGVRQGDRIGLAFHPEVTGEDRFHRLLVEAARRWADDTAMERTARDMPCARG</sequence>
<feature type="active site" description="Charge relay system" evidence="7">
    <location>
        <position position="198"/>
    </location>
</feature>
<dbReference type="Gene3D" id="3.40.50.880">
    <property type="match status" value="1"/>
</dbReference>
<dbReference type="PROSITE" id="PS51130">
    <property type="entry name" value="PDXT_SNO_2"/>
    <property type="match status" value="1"/>
</dbReference>
<evidence type="ECO:0000256" key="3">
    <source>
        <dbReference type="ARBA" id="ARBA00022898"/>
    </source>
</evidence>
<evidence type="ECO:0000256" key="6">
    <source>
        <dbReference type="ARBA" id="ARBA00049534"/>
    </source>
</evidence>
<dbReference type="InterPro" id="IPR021196">
    <property type="entry name" value="PdxT/SNO_CS"/>
</dbReference>
<dbReference type="EC" id="3.5.1.2" evidence="7"/>
<dbReference type="RefSeq" id="WP_249477865.1">
    <property type="nucleotide sequence ID" value="NZ_CP097218.1"/>
</dbReference>
<feature type="binding site" evidence="7">
    <location>
        <position position="125"/>
    </location>
    <ligand>
        <name>L-glutamine</name>
        <dbReference type="ChEBI" id="CHEBI:58359"/>
    </ligand>
</feature>
<dbReference type="CDD" id="cd01749">
    <property type="entry name" value="GATase1_PB"/>
    <property type="match status" value="1"/>
</dbReference>
<dbReference type="EMBL" id="CP097218">
    <property type="protein sequence ID" value="UQN28746.1"/>
    <property type="molecule type" value="Genomic_DNA"/>
</dbReference>
<comment type="function">
    <text evidence="7">Catalyzes the hydrolysis of glutamine to glutamate and ammonia as part of the biosynthesis of pyridoxal 5'-phosphate. The resulting ammonia molecule is channeled to the active site of PdxS.</text>
</comment>
<evidence type="ECO:0000313" key="9">
    <source>
        <dbReference type="Proteomes" id="UP001055868"/>
    </source>
</evidence>
<dbReference type="InterPro" id="IPR002161">
    <property type="entry name" value="PdxT/SNO"/>
</dbReference>
<keyword evidence="4 7" id="KW-0315">Glutamine amidotransferase</keyword>
<evidence type="ECO:0000256" key="7">
    <source>
        <dbReference type="HAMAP-Rule" id="MF_01615"/>
    </source>
</evidence>
<comment type="catalytic activity">
    <reaction evidence="6 7">
        <text>L-glutamine + H2O = L-glutamate + NH4(+)</text>
        <dbReference type="Rhea" id="RHEA:15889"/>
        <dbReference type="ChEBI" id="CHEBI:15377"/>
        <dbReference type="ChEBI" id="CHEBI:28938"/>
        <dbReference type="ChEBI" id="CHEBI:29985"/>
        <dbReference type="ChEBI" id="CHEBI:58359"/>
        <dbReference type="EC" id="3.5.1.2"/>
    </reaction>
</comment>
<protein>
    <recommendedName>
        <fullName evidence="7">Pyridoxal 5'-phosphate synthase subunit PdxT</fullName>
        <ecNumber evidence="7">4.3.3.6</ecNumber>
    </recommendedName>
    <alternativeName>
        <fullName evidence="7">Pdx2</fullName>
    </alternativeName>
    <alternativeName>
        <fullName evidence="7">Pyridoxal 5'-phosphate synthase glutaminase subunit</fullName>
        <ecNumber evidence="7">3.5.1.2</ecNumber>
    </alternativeName>
</protein>
<evidence type="ECO:0000256" key="2">
    <source>
        <dbReference type="ARBA" id="ARBA00022801"/>
    </source>
</evidence>
<feature type="active site" description="Charge relay system" evidence="7">
    <location>
        <position position="200"/>
    </location>
</feature>
<accession>A0ABY4N2G7</accession>
<organism evidence="8 9">
    <name type="scientific">Brachybacterium kimchii</name>
    <dbReference type="NCBI Taxonomy" id="2942909"/>
    <lineage>
        <taxon>Bacteria</taxon>
        <taxon>Bacillati</taxon>
        <taxon>Actinomycetota</taxon>
        <taxon>Actinomycetes</taxon>
        <taxon>Micrococcales</taxon>
        <taxon>Dermabacteraceae</taxon>
        <taxon>Brachybacterium</taxon>
    </lineage>
</organism>
<evidence type="ECO:0000256" key="5">
    <source>
        <dbReference type="ARBA" id="ARBA00023239"/>
    </source>
</evidence>
<name>A0ABY4N2G7_9MICO</name>
<comment type="catalytic activity">
    <reaction evidence="7">
        <text>aldehydo-D-ribose 5-phosphate + D-glyceraldehyde 3-phosphate + L-glutamine = pyridoxal 5'-phosphate + L-glutamate + phosphate + 3 H2O + H(+)</text>
        <dbReference type="Rhea" id="RHEA:31507"/>
        <dbReference type="ChEBI" id="CHEBI:15377"/>
        <dbReference type="ChEBI" id="CHEBI:15378"/>
        <dbReference type="ChEBI" id="CHEBI:29985"/>
        <dbReference type="ChEBI" id="CHEBI:43474"/>
        <dbReference type="ChEBI" id="CHEBI:58273"/>
        <dbReference type="ChEBI" id="CHEBI:58359"/>
        <dbReference type="ChEBI" id="CHEBI:59776"/>
        <dbReference type="ChEBI" id="CHEBI:597326"/>
        <dbReference type="EC" id="4.3.3.6"/>
    </reaction>
</comment>
<dbReference type="HAMAP" id="MF_01615">
    <property type="entry name" value="PdxT"/>
    <property type="match status" value="1"/>
</dbReference>
<dbReference type="PANTHER" id="PTHR31559:SF0">
    <property type="entry name" value="PYRIDOXAL 5'-PHOSPHATE SYNTHASE SUBUNIT SNO1-RELATED"/>
    <property type="match status" value="1"/>
</dbReference>
<dbReference type="EC" id="4.3.3.6" evidence="7"/>
<comment type="pathway">
    <text evidence="7">Cofactor biosynthesis; pyridoxal 5'-phosphate biosynthesis.</text>
</comment>
<feature type="binding site" evidence="7">
    <location>
        <begin position="154"/>
        <end position="155"/>
    </location>
    <ligand>
        <name>L-glutamine</name>
        <dbReference type="ChEBI" id="CHEBI:58359"/>
    </ligand>
</feature>
<dbReference type="PROSITE" id="PS51274">
    <property type="entry name" value="GATASE_COBBQ"/>
    <property type="match status" value="1"/>
</dbReference>
<comment type="subunit">
    <text evidence="7">In the presence of PdxS, forms a dodecamer of heterodimers. Only shows activity in the heterodimer.</text>
</comment>